<dbReference type="RefSeq" id="WP_054817297.1">
    <property type="nucleotide sequence ID" value="NZ_BJCS01000009.1"/>
</dbReference>
<evidence type="ECO:0000313" key="2">
    <source>
        <dbReference type="Proteomes" id="UP000061660"/>
    </source>
</evidence>
<dbReference type="PATRIC" id="fig|162209.4.peg.5155"/>
<evidence type="ECO:0000313" key="1">
    <source>
        <dbReference type="EMBL" id="ALS25144.1"/>
    </source>
</evidence>
<organism evidence="1 2">
    <name type="scientific">Paenibacillus naphthalenovorans</name>
    <dbReference type="NCBI Taxonomy" id="162209"/>
    <lineage>
        <taxon>Bacteria</taxon>
        <taxon>Bacillati</taxon>
        <taxon>Bacillota</taxon>
        <taxon>Bacilli</taxon>
        <taxon>Bacillales</taxon>
        <taxon>Paenibacillaceae</taxon>
        <taxon>Paenibacillus</taxon>
    </lineage>
</organism>
<dbReference type="Pfam" id="PF01590">
    <property type="entry name" value="GAF"/>
    <property type="match status" value="1"/>
</dbReference>
<dbReference type="STRING" id="162209.IJ22_48820"/>
<dbReference type="InterPro" id="IPR029016">
    <property type="entry name" value="GAF-like_dom_sf"/>
</dbReference>
<keyword evidence="2" id="KW-1185">Reference proteome</keyword>
<gene>
    <name evidence="1" type="ORF">IJ22_48820</name>
</gene>
<dbReference type="Gene3D" id="3.30.450.40">
    <property type="match status" value="1"/>
</dbReference>
<sequence>MDTEHNRILNELCMIRSLVSGDFAALALGVGDGRLFRWTLFSGNETERSETMTFRSGRGVGGLTIRIGRTIAWNETDEAMVHLYRECPLTLAERLRTSVTAPVVVQRESRGVILVGSRTGRLFSEEDIAAVTLAAQRIGKLMEDERF</sequence>
<reference evidence="2" key="1">
    <citation type="submission" date="2015-12" db="EMBL/GenBank/DDBJ databases">
        <title>Complete genome sequences of two moderately thermophilic Paenibacillus species.</title>
        <authorList>
            <person name="Butler R.III."/>
            <person name="Wang J."/>
            <person name="Stark B.C."/>
            <person name="Pombert J.-F."/>
        </authorList>
    </citation>
    <scope>NUCLEOTIDE SEQUENCE [LARGE SCALE GENOMIC DNA]</scope>
    <source>
        <strain evidence="2">32O-Y</strain>
    </source>
</reference>
<name>A0A0U2UGI1_9BACL</name>
<dbReference type="EMBL" id="CP013652">
    <property type="protein sequence ID" value="ALS25144.1"/>
    <property type="molecule type" value="Genomic_DNA"/>
</dbReference>
<dbReference type="AlphaFoldDB" id="A0A0U2UGI1"/>
<dbReference type="OrthoDB" id="2360948at2"/>
<dbReference type="SUPFAM" id="SSF55781">
    <property type="entry name" value="GAF domain-like"/>
    <property type="match status" value="1"/>
</dbReference>
<accession>A0A0U2UGI1</accession>
<proteinExistence type="predicted"/>
<reference evidence="1 2" key="2">
    <citation type="journal article" date="2016" name="Genome Announc.">
        <title>Complete Genome Sequences of Two Interactive Moderate Thermophiles, Paenibacillus napthalenovorans 32O-Y and Paenibacillus sp. 32O-W.</title>
        <authorList>
            <person name="Butler R.R.III."/>
            <person name="Wang J."/>
            <person name="Stark B.C."/>
            <person name="Pombert J.F."/>
        </authorList>
    </citation>
    <scope>NUCLEOTIDE SEQUENCE [LARGE SCALE GENOMIC DNA]</scope>
    <source>
        <strain evidence="1 2">32O-Y</strain>
    </source>
</reference>
<dbReference type="InterPro" id="IPR003018">
    <property type="entry name" value="GAF"/>
</dbReference>
<dbReference type="KEGG" id="pnp:IJ22_48820"/>
<protein>
    <submittedName>
        <fullName evidence="1">GAF domain-containing protein</fullName>
    </submittedName>
</protein>
<dbReference type="Proteomes" id="UP000061660">
    <property type="component" value="Chromosome"/>
</dbReference>